<keyword evidence="5 7" id="KW-1133">Transmembrane helix</keyword>
<dbReference type="RefSeq" id="WP_251942967.1">
    <property type="nucleotide sequence ID" value="NZ_JAMRYM010000002.1"/>
</dbReference>
<keyword evidence="9" id="KW-1185">Reference proteome</keyword>
<protein>
    <submittedName>
        <fullName evidence="8">Lipopolysaccharide biosynthesis protein</fullName>
    </submittedName>
</protein>
<organism evidence="8 9">
    <name type="scientific">Rathayibacter rubneri</name>
    <dbReference type="NCBI Taxonomy" id="2950106"/>
    <lineage>
        <taxon>Bacteria</taxon>
        <taxon>Bacillati</taxon>
        <taxon>Actinomycetota</taxon>
        <taxon>Actinomycetes</taxon>
        <taxon>Micrococcales</taxon>
        <taxon>Microbacteriaceae</taxon>
        <taxon>Rathayibacter</taxon>
    </lineage>
</organism>
<evidence type="ECO:0000256" key="5">
    <source>
        <dbReference type="ARBA" id="ARBA00022989"/>
    </source>
</evidence>
<comment type="similarity">
    <text evidence="2">Belongs to the polysaccharide synthase family.</text>
</comment>
<gene>
    <name evidence="8" type="ORF">NB037_01505</name>
</gene>
<feature type="transmembrane region" description="Helical" evidence="7">
    <location>
        <begin position="250"/>
        <end position="273"/>
    </location>
</feature>
<dbReference type="PANTHER" id="PTHR30250">
    <property type="entry name" value="PST FAMILY PREDICTED COLANIC ACID TRANSPORTER"/>
    <property type="match status" value="1"/>
</dbReference>
<dbReference type="EMBL" id="JAMRYM010000002">
    <property type="protein sequence ID" value="MCM6761082.1"/>
    <property type="molecule type" value="Genomic_DNA"/>
</dbReference>
<feature type="transmembrane region" description="Helical" evidence="7">
    <location>
        <begin position="25"/>
        <end position="43"/>
    </location>
</feature>
<dbReference type="PANTHER" id="PTHR30250:SF10">
    <property type="entry name" value="LIPOPOLYSACCHARIDE BIOSYNTHESIS PROTEIN WZXC"/>
    <property type="match status" value="1"/>
</dbReference>
<dbReference type="AlphaFoldDB" id="A0A9X2IRM4"/>
<keyword evidence="6 7" id="KW-0472">Membrane</keyword>
<keyword evidence="4 7" id="KW-0812">Transmembrane</keyword>
<accession>A0A9X2IRM4</accession>
<feature type="transmembrane region" description="Helical" evidence="7">
    <location>
        <begin position="293"/>
        <end position="312"/>
    </location>
</feature>
<feature type="transmembrane region" description="Helical" evidence="7">
    <location>
        <begin position="443"/>
        <end position="461"/>
    </location>
</feature>
<evidence type="ECO:0000313" key="9">
    <source>
        <dbReference type="Proteomes" id="UP001155240"/>
    </source>
</evidence>
<dbReference type="Proteomes" id="UP001155240">
    <property type="component" value="Unassembled WGS sequence"/>
</dbReference>
<feature type="transmembrane region" description="Helical" evidence="7">
    <location>
        <begin position="182"/>
        <end position="201"/>
    </location>
</feature>
<sequence>MSAADDGDFSKRLSSSFLWSFVDKWVSRVFTLAVFVILGRVLAPSDFGAVALATAYVALVTIFVDAGFGNALIQKKDLSAADIGTAFTMSAGIGLVLGGLSFAFADLVAVVFDAGQVSDVLRVLSLALFVQGLSSVPAALLERRMQFKALAIRRTTATLLSGLAAVIAALAGWGVWALVVQSLGFAVIGGVLVWVSAWRHMSFRFSRRSLRDLTRTSFDVFGIQLVGYANSQGDRLVVGLFLGVEALGQYFFAMRIISLCVELFTAVFSNVGLSAFSKLQDDIPRLRELLNRLTGITSLATIPVFAVLGAFADQIVPFVFGEQWLAAVPVLQILVFLGAINALLVFDRPVLIAVGRSKTAFLLSLAQTAVGLGFVVLGAPWGVLGVAPAVVLRQYLFWPIRLYFVARAIQLRVLPYVRGWLVAMLALVLGWLAVLALQPPAGIAVSAVGFVVTVCGVYAILARSEVLQGWQTIRRFRKR</sequence>
<dbReference type="CDD" id="cd13127">
    <property type="entry name" value="MATE_tuaB_like"/>
    <property type="match status" value="1"/>
</dbReference>
<feature type="transmembrane region" description="Helical" evidence="7">
    <location>
        <begin position="123"/>
        <end position="141"/>
    </location>
</feature>
<feature type="transmembrane region" description="Helical" evidence="7">
    <location>
        <begin position="416"/>
        <end position="437"/>
    </location>
</feature>
<reference evidence="8" key="1">
    <citation type="submission" date="2022-06" db="EMBL/GenBank/DDBJ databases">
        <title>Whole genome shotgun sequencing (WGS) of Rathayibacter sp. ZW T2_19, isolated from stored onions (Allium cepa).</title>
        <authorList>
            <person name="Stoll D.A."/>
            <person name="Huch M."/>
        </authorList>
    </citation>
    <scope>NUCLEOTIDE SEQUENCE</scope>
    <source>
        <strain evidence="8">ZW T2_19</strain>
    </source>
</reference>
<evidence type="ECO:0000256" key="1">
    <source>
        <dbReference type="ARBA" id="ARBA00004651"/>
    </source>
</evidence>
<proteinExistence type="inferred from homology"/>
<comment type="subcellular location">
    <subcellularLocation>
        <location evidence="1">Cell membrane</location>
        <topology evidence="1">Multi-pass membrane protein</topology>
    </subcellularLocation>
</comment>
<evidence type="ECO:0000313" key="8">
    <source>
        <dbReference type="EMBL" id="MCM6761082.1"/>
    </source>
</evidence>
<evidence type="ECO:0000256" key="4">
    <source>
        <dbReference type="ARBA" id="ARBA00022692"/>
    </source>
</evidence>
<dbReference type="Pfam" id="PF13440">
    <property type="entry name" value="Polysacc_synt_3"/>
    <property type="match status" value="1"/>
</dbReference>
<feature type="transmembrane region" description="Helical" evidence="7">
    <location>
        <begin position="324"/>
        <end position="346"/>
    </location>
</feature>
<keyword evidence="3" id="KW-1003">Cell membrane</keyword>
<dbReference type="GO" id="GO:0005886">
    <property type="term" value="C:plasma membrane"/>
    <property type="evidence" value="ECO:0007669"/>
    <property type="project" value="UniProtKB-SubCell"/>
</dbReference>
<evidence type="ECO:0000256" key="2">
    <source>
        <dbReference type="ARBA" id="ARBA00007430"/>
    </source>
</evidence>
<dbReference type="InterPro" id="IPR050833">
    <property type="entry name" value="Poly_Biosynth_Transport"/>
</dbReference>
<evidence type="ECO:0000256" key="7">
    <source>
        <dbReference type="SAM" id="Phobius"/>
    </source>
</evidence>
<feature type="transmembrane region" description="Helical" evidence="7">
    <location>
        <begin position="157"/>
        <end position="176"/>
    </location>
</feature>
<feature type="transmembrane region" description="Helical" evidence="7">
    <location>
        <begin position="85"/>
        <end position="111"/>
    </location>
</feature>
<feature type="transmembrane region" description="Helical" evidence="7">
    <location>
        <begin position="49"/>
        <end position="73"/>
    </location>
</feature>
<comment type="caution">
    <text evidence="8">The sequence shown here is derived from an EMBL/GenBank/DDBJ whole genome shotgun (WGS) entry which is preliminary data.</text>
</comment>
<evidence type="ECO:0000256" key="3">
    <source>
        <dbReference type="ARBA" id="ARBA00022475"/>
    </source>
</evidence>
<name>A0A9X2IRM4_9MICO</name>
<evidence type="ECO:0000256" key="6">
    <source>
        <dbReference type="ARBA" id="ARBA00023136"/>
    </source>
</evidence>